<reference evidence="2 3" key="1">
    <citation type="journal article" date="2024" name="BMC Genomics">
        <title>Genome assembly of redclaw crayfish (Cherax quadricarinatus) provides insights into its immune adaptation and hypoxia tolerance.</title>
        <authorList>
            <person name="Liu Z."/>
            <person name="Zheng J."/>
            <person name="Li H."/>
            <person name="Fang K."/>
            <person name="Wang S."/>
            <person name="He J."/>
            <person name="Zhou D."/>
            <person name="Weng S."/>
            <person name="Chi M."/>
            <person name="Gu Z."/>
            <person name="He J."/>
            <person name="Li F."/>
            <person name="Wang M."/>
        </authorList>
    </citation>
    <scope>NUCLEOTIDE SEQUENCE [LARGE SCALE GENOMIC DNA]</scope>
    <source>
        <strain evidence="2">ZL_2023a</strain>
    </source>
</reference>
<proteinExistence type="predicted"/>
<accession>A0AAW0XGA1</accession>
<feature type="region of interest" description="Disordered" evidence="1">
    <location>
        <begin position="23"/>
        <end position="111"/>
    </location>
</feature>
<evidence type="ECO:0000313" key="3">
    <source>
        <dbReference type="Proteomes" id="UP001445076"/>
    </source>
</evidence>
<comment type="caution">
    <text evidence="2">The sequence shown here is derived from an EMBL/GenBank/DDBJ whole genome shotgun (WGS) entry which is preliminary data.</text>
</comment>
<dbReference type="Proteomes" id="UP001445076">
    <property type="component" value="Unassembled WGS sequence"/>
</dbReference>
<feature type="compositionally biased region" description="Low complexity" evidence="1">
    <location>
        <begin position="37"/>
        <end position="58"/>
    </location>
</feature>
<dbReference type="AlphaFoldDB" id="A0AAW0XGA1"/>
<organism evidence="2 3">
    <name type="scientific">Cherax quadricarinatus</name>
    <name type="common">Australian red claw crayfish</name>
    <dbReference type="NCBI Taxonomy" id="27406"/>
    <lineage>
        <taxon>Eukaryota</taxon>
        <taxon>Metazoa</taxon>
        <taxon>Ecdysozoa</taxon>
        <taxon>Arthropoda</taxon>
        <taxon>Crustacea</taxon>
        <taxon>Multicrustacea</taxon>
        <taxon>Malacostraca</taxon>
        <taxon>Eumalacostraca</taxon>
        <taxon>Eucarida</taxon>
        <taxon>Decapoda</taxon>
        <taxon>Pleocyemata</taxon>
        <taxon>Astacidea</taxon>
        <taxon>Parastacoidea</taxon>
        <taxon>Parastacidae</taxon>
        <taxon>Cherax</taxon>
    </lineage>
</organism>
<evidence type="ECO:0000256" key="1">
    <source>
        <dbReference type="SAM" id="MobiDB-lite"/>
    </source>
</evidence>
<dbReference type="EMBL" id="JARKIK010000038">
    <property type="protein sequence ID" value="KAK8738739.1"/>
    <property type="molecule type" value="Genomic_DNA"/>
</dbReference>
<feature type="compositionally biased region" description="Basic residues" evidence="1">
    <location>
        <begin position="61"/>
        <end position="71"/>
    </location>
</feature>
<evidence type="ECO:0000313" key="2">
    <source>
        <dbReference type="EMBL" id="KAK8738739.1"/>
    </source>
</evidence>
<gene>
    <name evidence="2" type="ORF">OTU49_003651</name>
</gene>
<feature type="non-terminal residue" evidence="2">
    <location>
        <position position="1"/>
    </location>
</feature>
<protein>
    <submittedName>
        <fullName evidence="2">Uncharacterized protein</fullName>
    </submittedName>
</protein>
<name>A0AAW0XGA1_CHEQU</name>
<keyword evidence="3" id="KW-1185">Reference proteome</keyword>
<sequence>PTPASSPLHITFCAVDDIAGKSEEGGDLNGECSSEHGAGVSSGRAGVSSSEAGVSSSVTRRPAHNRTKPVPRAHNTCPPIKSNTLTKLGNKRKLYSGKSFLQEEQDELLQP</sequence>